<dbReference type="InterPro" id="IPR007541">
    <property type="entry name" value="Uncharacterised_BSP"/>
</dbReference>
<dbReference type="OrthoDB" id="891726at2759"/>
<feature type="region of interest" description="Disordered" evidence="1">
    <location>
        <begin position="1"/>
        <end position="32"/>
    </location>
</feature>
<evidence type="ECO:0000313" key="3">
    <source>
        <dbReference type="Proteomes" id="UP000029964"/>
    </source>
</evidence>
<accession>A0A086SUL3</accession>
<dbReference type="PANTHER" id="PTHR33321">
    <property type="match status" value="1"/>
</dbReference>
<comment type="caution">
    <text evidence="2">The sequence shown here is derived from an EMBL/GenBank/DDBJ whole genome shotgun (WGS) entry which is preliminary data.</text>
</comment>
<name>A0A086SUL3_HAPC1</name>
<dbReference type="Pfam" id="PF04450">
    <property type="entry name" value="BSP"/>
    <property type="match status" value="1"/>
</dbReference>
<dbReference type="AlphaFoldDB" id="A0A086SUL3"/>
<proteinExistence type="predicted"/>
<organism evidence="2 3">
    <name type="scientific">Hapsidospora chrysogenum (strain ATCC 11550 / CBS 779.69 / DSM 880 / IAM 14645 / JCM 23072 / IMI 49137)</name>
    <name type="common">Acremonium chrysogenum</name>
    <dbReference type="NCBI Taxonomy" id="857340"/>
    <lineage>
        <taxon>Eukaryota</taxon>
        <taxon>Fungi</taxon>
        <taxon>Dikarya</taxon>
        <taxon>Ascomycota</taxon>
        <taxon>Pezizomycotina</taxon>
        <taxon>Sordariomycetes</taxon>
        <taxon>Hypocreomycetidae</taxon>
        <taxon>Hypocreales</taxon>
        <taxon>Bionectriaceae</taxon>
        <taxon>Hapsidospora</taxon>
    </lineage>
</organism>
<reference evidence="3" key="1">
    <citation type="journal article" date="2014" name="Genome Announc.">
        <title>Genome sequence and annotation of Acremonium chrysogenum, producer of the beta-lactam antibiotic cephalosporin C.</title>
        <authorList>
            <person name="Terfehr D."/>
            <person name="Dahlmann T.A."/>
            <person name="Specht T."/>
            <person name="Zadra I."/>
            <person name="Kuernsteiner H."/>
            <person name="Kueck U."/>
        </authorList>
    </citation>
    <scope>NUCLEOTIDE SEQUENCE [LARGE SCALE GENOMIC DNA]</scope>
    <source>
        <strain evidence="3">ATCC 11550 / CBS 779.69 / DSM 880 / IAM 14645 / JCM 23072 / IMI 49137</strain>
    </source>
</reference>
<dbReference type="STRING" id="857340.A0A086SUL3"/>
<protein>
    <submittedName>
        <fullName evidence="2">Uncharacterized protein</fullName>
    </submittedName>
</protein>
<dbReference type="PANTHER" id="PTHR33321:SF12">
    <property type="entry name" value="PLANT BASIC SECRETORY PROTEIN (BSP) FAMILY PROTEIN"/>
    <property type="match status" value="1"/>
</dbReference>
<evidence type="ECO:0000313" key="2">
    <source>
        <dbReference type="EMBL" id="KFH40795.1"/>
    </source>
</evidence>
<dbReference type="HOGENOM" id="CLU_062644_0_0_1"/>
<dbReference type="Proteomes" id="UP000029964">
    <property type="component" value="Unassembled WGS sequence"/>
</dbReference>
<keyword evidence="3" id="KW-1185">Reference proteome</keyword>
<feature type="compositionally biased region" description="Acidic residues" evidence="1">
    <location>
        <begin position="17"/>
        <end position="27"/>
    </location>
</feature>
<evidence type="ECO:0000256" key="1">
    <source>
        <dbReference type="SAM" id="MobiDB-lite"/>
    </source>
</evidence>
<gene>
    <name evidence="2" type="ORF">ACRE_085060</name>
</gene>
<sequence>MSPAVHPIAPGGVPAAAEEEEEEQEEDAKDKEADFKIPKLRLEIRDLAHPGSVIFLRSVDIADVLPSATRRVLHHLYRSPSCPTTTVPPTRSVTLILRDMDGVAYTTGSDLDNDHKEIHLSTRYIASVRPDRQGTEITGVLVHELVHCFQYNGQGRAPSGLIEGVADWVRLRSRLSPPHWKRQAGERWDAGYQTTAYFLDYLEVRFGRGTVRRLNEYLRTHRYVHEEMWEAVLGRGVEDLWSEYADWLARDPHDNGLQDGQDGN</sequence>
<dbReference type="EMBL" id="JPKY01000167">
    <property type="protein sequence ID" value="KFH40795.1"/>
    <property type="molecule type" value="Genomic_DNA"/>
</dbReference>